<reference evidence="3 4" key="1">
    <citation type="submission" date="2019-01" db="EMBL/GenBank/DDBJ databases">
        <authorList>
            <person name="Sayadi A."/>
        </authorList>
    </citation>
    <scope>NUCLEOTIDE SEQUENCE [LARGE SCALE GENOMIC DNA]</scope>
</reference>
<dbReference type="InterPro" id="IPR028662">
    <property type="entry name" value="SNX8/Mvp1"/>
</dbReference>
<dbReference type="PROSITE" id="PS50195">
    <property type="entry name" value="PX"/>
    <property type="match status" value="1"/>
</dbReference>
<dbReference type="Gene3D" id="3.30.1520.10">
    <property type="entry name" value="Phox-like domain"/>
    <property type="match status" value="1"/>
</dbReference>
<dbReference type="GO" id="GO:0035091">
    <property type="term" value="F:phosphatidylinositol binding"/>
    <property type="evidence" value="ECO:0007669"/>
    <property type="project" value="InterPro"/>
</dbReference>
<evidence type="ECO:0000313" key="4">
    <source>
        <dbReference type="Proteomes" id="UP000410492"/>
    </source>
</evidence>
<evidence type="ECO:0000256" key="1">
    <source>
        <dbReference type="ARBA" id="ARBA00004287"/>
    </source>
</evidence>
<dbReference type="SMART" id="SM00312">
    <property type="entry name" value="PX"/>
    <property type="match status" value="1"/>
</dbReference>
<dbReference type="InterPro" id="IPR036871">
    <property type="entry name" value="PX_dom_sf"/>
</dbReference>
<proteinExistence type="predicted"/>
<dbReference type="Proteomes" id="UP000410492">
    <property type="component" value="Unassembled WGS sequence"/>
</dbReference>
<protein>
    <recommendedName>
        <fullName evidence="2">PX domain-containing protein</fullName>
    </recommendedName>
</protein>
<dbReference type="PANTHER" id="PTHR46571:SF1">
    <property type="entry name" value="SORTING NEXIN-8"/>
    <property type="match status" value="1"/>
</dbReference>
<sequence>MSTSLSSATIPQFYREVFDDCSNDGEPIHLEVYNFLLSNSNLPNSEVNTIRTLAGATEGPINRTCLYKTLALIAWAQQERQLSDKLFENCAEKEYPKPEIKNLDGVHNLKKHLIKIRSNTAVINYNAIVQLDIINVHLVPEKKGLILKYSEYIVTSKRFNSKVTRRYNDFVALKELLLNRFPYRLVPSLPPKKIMSDAHFLESRRRALHRWMTLISRHPVISQDPLVQFFLTDQGPDCQYRIKEIFRRAPDEFMTSDIAATAKNLLPPNYTQQAVNSQNIRTLVNVIGKLKQLAEDSVERQNVSSRQFDDFSAQMTILSTLDIGEGQSCIGNWLDMQKGFNVLAKEMPNLVPKSNQQAAMEQNIVCERLGLLLDILVAHKQLCERLEKGLHNEHAAALSKLLSLKKRKIQGVIRGTDAESVEHLESKVLTQESVITNMELRTDFSLYCVHMETQLVYAYLGTLSYIMDSIINLKLRNHSEFYNTWKHIQDVAQNFFANNHHSNGIQS</sequence>
<dbReference type="GO" id="GO:0006886">
    <property type="term" value="P:intracellular protein transport"/>
    <property type="evidence" value="ECO:0007669"/>
    <property type="project" value="TreeGrafter"/>
</dbReference>
<comment type="subcellular location">
    <subcellularLocation>
        <location evidence="1">Membrane</location>
        <topology evidence="1">Peripheral membrane protein</topology>
        <orientation evidence="1">Cytoplasmic side</orientation>
    </subcellularLocation>
</comment>
<dbReference type="InterPro" id="IPR001683">
    <property type="entry name" value="PX_dom"/>
</dbReference>
<name>A0A653CXG5_CALMS</name>
<dbReference type="GO" id="GO:0031901">
    <property type="term" value="C:early endosome membrane"/>
    <property type="evidence" value="ECO:0007669"/>
    <property type="project" value="TreeGrafter"/>
</dbReference>
<dbReference type="Pfam" id="PF00787">
    <property type="entry name" value="PX"/>
    <property type="match status" value="1"/>
</dbReference>
<dbReference type="GO" id="GO:0005829">
    <property type="term" value="C:cytosol"/>
    <property type="evidence" value="ECO:0007669"/>
    <property type="project" value="GOC"/>
</dbReference>
<dbReference type="SUPFAM" id="SSF64268">
    <property type="entry name" value="PX domain"/>
    <property type="match status" value="1"/>
</dbReference>
<dbReference type="EMBL" id="CAACVG010009222">
    <property type="protein sequence ID" value="VEN52616.1"/>
    <property type="molecule type" value="Genomic_DNA"/>
</dbReference>
<dbReference type="PANTHER" id="PTHR46571">
    <property type="entry name" value="SORTING NEXIN-8"/>
    <property type="match status" value="1"/>
</dbReference>
<dbReference type="CDD" id="cd06866">
    <property type="entry name" value="PX_SNX8_Mvp1p_like"/>
    <property type="match status" value="1"/>
</dbReference>
<keyword evidence="4" id="KW-1185">Reference proteome</keyword>
<organism evidence="3 4">
    <name type="scientific">Callosobruchus maculatus</name>
    <name type="common">Southern cowpea weevil</name>
    <name type="synonym">Pulse bruchid</name>
    <dbReference type="NCBI Taxonomy" id="64391"/>
    <lineage>
        <taxon>Eukaryota</taxon>
        <taxon>Metazoa</taxon>
        <taxon>Ecdysozoa</taxon>
        <taxon>Arthropoda</taxon>
        <taxon>Hexapoda</taxon>
        <taxon>Insecta</taxon>
        <taxon>Pterygota</taxon>
        <taxon>Neoptera</taxon>
        <taxon>Endopterygota</taxon>
        <taxon>Coleoptera</taxon>
        <taxon>Polyphaga</taxon>
        <taxon>Cucujiformia</taxon>
        <taxon>Chrysomeloidea</taxon>
        <taxon>Chrysomelidae</taxon>
        <taxon>Bruchinae</taxon>
        <taxon>Bruchini</taxon>
        <taxon>Callosobruchus</taxon>
    </lineage>
</organism>
<evidence type="ECO:0000313" key="3">
    <source>
        <dbReference type="EMBL" id="VEN52616.1"/>
    </source>
</evidence>
<dbReference type="AlphaFoldDB" id="A0A653CXG5"/>
<feature type="domain" description="PX" evidence="2">
    <location>
        <begin position="130"/>
        <end position="237"/>
    </location>
</feature>
<dbReference type="OrthoDB" id="10064318at2759"/>
<evidence type="ECO:0000259" key="2">
    <source>
        <dbReference type="PROSITE" id="PS50195"/>
    </source>
</evidence>
<dbReference type="GO" id="GO:0034498">
    <property type="term" value="P:early endosome to Golgi transport"/>
    <property type="evidence" value="ECO:0007669"/>
    <property type="project" value="TreeGrafter"/>
</dbReference>
<accession>A0A653CXG5</accession>
<dbReference type="InterPro" id="IPR035704">
    <property type="entry name" value="SNX8/Mvp1_PX"/>
</dbReference>
<gene>
    <name evidence="3" type="ORF">CALMAC_LOCUS12674</name>
</gene>